<accession>Q4N0K8</accession>
<dbReference type="GeneID" id="3500053"/>
<feature type="signal peptide" evidence="1">
    <location>
        <begin position="1"/>
        <end position="17"/>
    </location>
</feature>
<evidence type="ECO:0000313" key="3">
    <source>
        <dbReference type="Proteomes" id="UP000001949"/>
    </source>
</evidence>
<reference evidence="2 3" key="1">
    <citation type="journal article" date="2005" name="Science">
        <title>Genome sequence of Theileria parva, a bovine pathogen that transforms lymphocytes.</title>
        <authorList>
            <person name="Gardner M.J."/>
            <person name="Bishop R."/>
            <person name="Shah T."/>
            <person name="de Villiers E.P."/>
            <person name="Carlton J.M."/>
            <person name="Hall N."/>
            <person name="Ren Q."/>
            <person name="Paulsen I.T."/>
            <person name="Pain A."/>
            <person name="Berriman M."/>
            <person name="Wilson R.J.M."/>
            <person name="Sato S."/>
            <person name="Ralph S.A."/>
            <person name="Mann D.J."/>
            <person name="Xiong Z."/>
            <person name="Shallom S.J."/>
            <person name="Weidman J."/>
            <person name="Jiang L."/>
            <person name="Lynn J."/>
            <person name="Weaver B."/>
            <person name="Shoaibi A."/>
            <person name="Domingo A.R."/>
            <person name="Wasawo D."/>
            <person name="Crabtree J."/>
            <person name="Wortman J.R."/>
            <person name="Haas B."/>
            <person name="Angiuoli S.V."/>
            <person name="Creasy T.H."/>
            <person name="Lu C."/>
            <person name="Suh B."/>
            <person name="Silva J.C."/>
            <person name="Utterback T.R."/>
            <person name="Feldblyum T.V."/>
            <person name="Pertea M."/>
            <person name="Allen J."/>
            <person name="Nierman W.C."/>
            <person name="Taracha E.L.N."/>
            <person name="Salzberg S.L."/>
            <person name="White O.R."/>
            <person name="Fitzhugh H.A."/>
            <person name="Morzaria S."/>
            <person name="Venter J.C."/>
            <person name="Fraser C.M."/>
            <person name="Nene V."/>
        </authorList>
    </citation>
    <scope>NUCLEOTIDE SEQUENCE [LARGE SCALE GENOMIC DNA]</scope>
    <source>
        <strain evidence="2 3">Muguga</strain>
    </source>
</reference>
<gene>
    <name evidence="2" type="ordered locus">TP03_0113</name>
</gene>
<dbReference type="Proteomes" id="UP000001949">
    <property type="component" value="Unassembled WGS sequence"/>
</dbReference>
<proteinExistence type="predicted"/>
<keyword evidence="3" id="KW-1185">Reference proteome</keyword>
<dbReference type="RefSeq" id="XP_763131.1">
    <property type="nucleotide sequence ID" value="XM_758038.1"/>
</dbReference>
<feature type="chain" id="PRO_5004241344" evidence="1">
    <location>
        <begin position="18"/>
        <end position="188"/>
    </location>
</feature>
<dbReference type="eggNOG" id="ENOG502QX2H">
    <property type="taxonomic scope" value="Eukaryota"/>
</dbReference>
<organism evidence="2 3">
    <name type="scientific">Theileria parva</name>
    <name type="common">East coast fever infection agent</name>
    <dbReference type="NCBI Taxonomy" id="5875"/>
    <lineage>
        <taxon>Eukaryota</taxon>
        <taxon>Sar</taxon>
        <taxon>Alveolata</taxon>
        <taxon>Apicomplexa</taxon>
        <taxon>Aconoidasida</taxon>
        <taxon>Piroplasmida</taxon>
        <taxon>Theileriidae</taxon>
        <taxon>Theileria</taxon>
    </lineage>
</organism>
<comment type="caution">
    <text evidence="2">The sequence shown here is derived from an EMBL/GenBank/DDBJ whole genome shotgun (WGS) entry which is preliminary data.</text>
</comment>
<name>Q4N0K8_THEPA</name>
<evidence type="ECO:0000313" key="2">
    <source>
        <dbReference type="EMBL" id="EAN30848.1"/>
    </source>
</evidence>
<dbReference type="AlphaFoldDB" id="Q4N0K8"/>
<dbReference type="EMBL" id="AAGK01000005">
    <property type="protein sequence ID" value="EAN30848.1"/>
    <property type="molecule type" value="Genomic_DNA"/>
</dbReference>
<sequence>MNLIICLVILIFKVVTGAPFLLDRSLLKEGHPMVSALHYASYTYNEGLGSEGEGHLRYLYLVPTYDHVSHFRDGVGSGPPGHDPLVHSKLTPDYQLGERMTELVGLSDCKSWHAVVVGVWLNDLHTFKYFSATHKDNKWKYNYHSDLESLVEFVKGKLYAEHLRELLAKGVGSHLFLQKLAQQYGNLL</sequence>
<dbReference type="InParanoid" id="Q4N0K8"/>
<keyword evidence="1" id="KW-0732">Signal</keyword>
<protein>
    <submittedName>
        <fullName evidence="2">Uncharacterized protein</fullName>
    </submittedName>
</protein>
<dbReference type="KEGG" id="tpv:TP03_0113"/>
<dbReference type="VEuPathDB" id="PiroplasmaDB:TpMuguga_03g00113"/>
<dbReference type="OMA" id="ETDTHAK"/>
<evidence type="ECO:0000256" key="1">
    <source>
        <dbReference type="SAM" id="SignalP"/>
    </source>
</evidence>